<dbReference type="InterPro" id="IPR050260">
    <property type="entry name" value="FAD-bd_OxRdtase"/>
</dbReference>
<reference evidence="6" key="1">
    <citation type="journal article" date="2023" name="Comput. Struct. Biotechnol. J.">
        <title>Discovery of a novel marine Bacteroidetes with a rich repertoire of carbohydrate-active enzymes.</title>
        <authorList>
            <person name="Chen B."/>
            <person name="Liu G."/>
            <person name="Chen Q."/>
            <person name="Wang H."/>
            <person name="Liu L."/>
            <person name="Tang K."/>
        </authorList>
    </citation>
    <scope>NUCLEOTIDE SEQUENCE</scope>
    <source>
        <strain evidence="6">TK19036</strain>
    </source>
</reference>
<proteinExistence type="inferred from homology"/>
<dbReference type="AlphaFoldDB" id="A0AA49GT59"/>
<dbReference type="Gene3D" id="3.50.50.60">
    <property type="entry name" value="FAD/NAD(P)-binding domain"/>
    <property type="match status" value="2"/>
</dbReference>
<dbReference type="PANTHER" id="PTHR43429:SF3">
    <property type="entry name" value="NITRITE REDUCTASE [NAD(P)H]"/>
    <property type="match status" value="1"/>
</dbReference>
<dbReference type="Pfam" id="PF07992">
    <property type="entry name" value="Pyr_redox_2"/>
    <property type="match status" value="1"/>
</dbReference>
<keyword evidence="4" id="KW-0274">FAD</keyword>
<dbReference type="SUPFAM" id="SSF51905">
    <property type="entry name" value="FAD/NAD(P)-binding domain"/>
    <property type="match status" value="1"/>
</dbReference>
<dbReference type="PRINTS" id="PR00469">
    <property type="entry name" value="PNDRDTASEII"/>
</dbReference>
<evidence type="ECO:0000313" key="6">
    <source>
        <dbReference type="EMBL" id="WKN38071.1"/>
    </source>
</evidence>
<dbReference type="InterPro" id="IPR023753">
    <property type="entry name" value="FAD/NAD-binding_dom"/>
</dbReference>
<gene>
    <name evidence="6" type="ORF">K4G66_05045</name>
</gene>
<accession>A0AA49GT59</accession>
<evidence type="ECO:0000256" key="2">
    <source>
        <dbReference type="ARBA" id="ARBA00006442"/>
    </source>
</evidence>
<feature type="domain" description="FAD/NAD(P)-binding" evidence="5">
    <location>
        <begin position="3"/>
        <end position="285"/>
    </location>
</feature>
<reference evidence="6" key="2">
    <citation type="journal article" date="2024" name="Antonie Van Leeuwenhoek">
        <title>Roseihalotalea indica gen. nov., sp. nov., a halophilic Bacteroidetes from mesopelagic Southwest Indian Ocean with higher carbohydrate metabolic potential.</title>
        <authorList>
            <person name="Chen B."/>
            <person name="Zhang M."/>
            <person name="Lin D."/>
            <person name="Ye J."/>
            <person name="Tang K."/>
        </authorList>
    </citation>
    <scope>NUCLEOTIDE SEQUENCE</scope>
    <source>
        <strain evidence="6">TK19036</strain>
    </source>
</reference>
<name>A0AA49GT59_9BACT</name>
<evidence type="ECO:0000256" key="1">
    <source>
        <dbReference type="ARBA" id="ARBA00001974"/>
    </source>
</evidence>
<dbReference type="PANTHER" id="PTHR43429">
    <property type="entry name" value="PYRIDINE NUCLEOTIDE-DISULFIDE OXIDOREDUCTASE DOMAIN-CONTAINING"/>
    <property type="match status" value="1"/>
</dbReference>
<dbReference type="InterPro" id="IPR036188">
    <property type="entry name" value="FAD/NAD-bd_sf"/>
</dbReference>
<dbReference type="EMBL" id="CP120682">
    <property type="protein sequence ID" value="WKN38071.1"/>
    <property type="molecule type" value="Genomic_DNA"/>
</dbReference>
<organism evidence="6">
    <name type="scientific">Roseihalotalea indica</name>
    <dbReference type="NCBI Taxonomy" id="2867963"/>
    <lineage>
        <taxon>Bacteria</taxon>
        <taxon>Pseudomonadati</taxon>
        <taxon>Bacteroidota</taxon>
        <taxon>Cytophagia</taxon>
        <taxon>Cytophagales</taxon>
        <taxon>Catalimonadaceae</taxon>
        <taxon>Roseihalotalea</taxon>
    </lineage>
</organism>
<comment type="cofactor">
    <cofactor evidence="1">
        <name>FAD</name>
        <dbReference type="ChEBI" id="CHEBI:57692"/>
    </cofactor>
</comment>
<comment type="similarity">
    <text evidence="2">Belongs to the FAD-dependent oxidoreductase family.</text>
</comment>
<protein>
    <submittedName>
        <fullName evidence="6">NAD(P)/FAD-dependent oxidoreductase</fullName>
    </submittedName>
</protein>
<dbReference type="GO" id="GO:0016491">
    <property type="term" value="F:oxidoreductase activity"/>
    <property type="evidence" value="ECO:0007669"/>
    <property type="project" value="InterPro"/>
</dbReference>
<evidence type="ECO:0000256" key="3">
    <source>
        <dbReference type="ARBA" id="ARBA00022630"/>
    </source>
</evidence>
<sequence>MTHVCIIGNGIAGITAARHIRKQKLASDYKITVISAETDHFFSRTALMYIYMGHMTYEHTKPYEDWFWPKSDIELVRDYVQKVDTQTKTLHLQQGQSINYDVLLLATGSQGNRAGWPGEDLKGIQGMITYQDIEAMEANTQGVKQAVIVGGGLIGVEMAECLHTRHIPVTFFIREKEYWHSVLPLEEARMVSRHLRVHGIDLRSEQSVKEFRGDSQGRVSSVVLESGEEFPCQFAGVTIGVRPNIEFLEGSGIETDRGILVDEQLRTNVPDVYAAGDCAQHRNPLSDRKPVEQIWYSGRMQGETVADTICGKPMKYVPGVFFNSAKFFDIEYQVYGQINPKPKDFEEQFYWEHPGGEKSVRIAFEKESGAVIGFNLMGIRYRHEVCDRWIKERKDIQHVMEHLEKANFDPEFHQKHEDEIIQKFIETYPNRPIKRKRKNAIAAFFGL</sequence>
<evidence type="ECO:0000256" key="4">
    <source>
        <dbReference type="ARBA" id="ARBA00022827"/>
    </source>
</evidence>
<keyword evidence="3" id="KW-0285">Flavoprotein</keyword>
<evidence type="ECO:0000259" key="5">
    <source>
        <dbReference type="Pfam" id="PF07992"/>
    </source>
</evidence>
<dbReference type="PRINTS" id="PR00368">
    <property type="entry name" value="FADPNR"/>
</dbReference>